<name>A0AAF0QA80_SOLVR</name>
<protein>
    <submittedName>
        <fullName evidence="1">Uncharacterized protein</fullName>
    </submittedName>
</protein>
<proteinExistence type="predicted"/>
<sequence>MGEEKEVISHVISSPPFEVEVPQTLHQIGQGMSVATGGANLCGNSKYTNENFESQREENFHVNDTCIWID</sequence>
<accession>A0AAF0QA80</accession>
<evidence type="ECO:0000313" key="1">
    <source>
        <dbReference type="EMBL" id="WMV19842.1"/>
    </source>
</evidence>
<gene>
    <name evidence="1" type="ORF">MTR67_013227</name>
</gene>
<dbReference type="EMBL" id="CP133614">
    <property type="protein sequence ID" value="WMV19842.1"/>
    <property type="molecule type" value="Genomic_DNA"/>
</dbReference>
<dbReference type="Proteomes" id="UP001234989">
    <property type="component" value="Chromosome 3"/>
</dbReference>
<keyword evidence="2" id="KW-1185">Reference proteome</keyword>
<reference evidence="1" key="1">
    <citation type="submission" date="2023-08" db="EMBL/GenBank/DDBJ databases">
        <title>A de novo genome assembly of Solanum verrucosum Schlechtendal, a Mexican diploid species geographically isolated from the other diploid A-genome species in potato relatives.</title>
        <authorList>
            <person name="Hosaka K."/>
        </authorList>
    </citation>
    <scope>NUCLEOTIDE SEQUENCE</scope>
    <source>
        <tissue evidence="1">Young leaves</tissue>
    </source>
</reference>
<organism evidence="1 2">
    <name type="scientific">Solanum verrucosum</name>
    <dbReference type="NCBI Taxonomy" id="315347"/>
    <lineage>
        <taxon>Eukaryota</taxon>
        <taxon>Viridiplantae</taxon>
        <taxon>Streptophyta</taxon>
        <taxon>Embryophyta</taxon>
        <taxon>Tracheophyta</taxon>
        <taxon>Spermatophyta</taxon>
        <taxon>Magnoliopsida</taxon>
        <taxon>eudicotyledons</taxon>
        <taxon>Gunneridae</taxon>
        <taxon>Pentapetalae</taxon>
        <taxon>asterids</taxon>
        <taxon>lamiids</taxon>
        <taxon>Solanales</taxon>
        <taxon>Solanaceae</taxon>
        <taxon>Solanoideae</taxon>
        <taxon>Solaneae</taxon>
        <taxon>Solanum</taxon>
    </lineage>
</organism>
<evidence type="ECO:0000313" key="2">
    <source>
        <dbReference type="Proteomes" id="UP001234989"/>
    </source>
</evidence>
<dbReference type="AlphaFoldDB" id="A0AAF0QA80"/>